<evidence type="ECO:0000313" key="1">
    <source>
        <dbReference type="EMBL" id="HIX02144.1"/>
    </source>
</evidence>
<protein>
    <submittedName>
        <fullName evidence="1">Uncharacterized protein</fullName>
    </submittedName>
</protein>
<dbReference type="EMBL" id="DXFP01000050">
    <property type="protein sequence ID" value="HIX02144.1"/>
    <property type="molecule type" value="Genomic_DNA"/>
</dbReference>
<sequence length="83" mass="9646">MDAKQALNRVLTCENLQAYCDYYSISIEQIKQEPKIAVYILEHQSSLEEMIAGYAQMSTLNQHICAEFQQCEQECQNRIKRIG</sequence>
<comment type="caution">
    <text evidence="1">The sequence shown here is derived from an EMBL/GenBank/DDBJ whole genome shotgun (WGS) entry which is preliminary data.</text>
</comment>
<proteinExistence type="predicted"/>
<reference evidence="1" key="2">
    <citation type="submission" date="2021-04" db="EMBL/GenBank/DDBJ databases">
        <authorList>
            <person name="Gilroy R."/>
        </authorList>
    </citation>
    <scope>NUCLEOTIDE SEQUENCE</scope>
    <source>
        <strain evidence="1">6627</strain>
    </source>
</reference>
<evidence type="ECO:0000313" key="2">
    <source>
        <dbReference type="Proteomes" id="UP000823963"/>
    </source>
</evidence>
<dbReference type="GO" id="GO:0006355">
    <property type="term" value="P:regulation of DNA-templated transcription"/>
    <property type="evidence" value="ECO:0007669"/>
    <property type="project" value="InterPro"/>
</dbReference>
<dbReference type="InterPro" id="IPR013321">
    <property type="entry name" value="Arc_rbn_hlx_hlx"/>
</dbReference>
<gene>
    <name evidence="1" type="ORF">H9861_05250</name>
</gene>
<dbReference type="Gene3D" id="1.10.1220.10">
    <property type="entry name" value="Met repressor-like"/>
    <property type="match status" value="1"/>
</dbReference>
<reference evidence="1" key="1">
    <citation type="journal article" date="2021" name="PeerJ">
        <title>Extensive microbial diversity within the chicken gut microbiome revealed by metagenomics and culture.</title>
        <authorList>
            <person name="Gilroy R."/>
            <person name="Ravi A."/>
            <person name="Getino M."/>
            <person name="Pursley I."/>
            <person name="Horton D.L."/>
            <person name="Alikhan N.F."/>
            <person name="Baker D."/>
            <person name="Gharbi K."/>
            <person name="Hall N."/>
            <person name="Watson M."/>
            <person name="Adriaenssens E.M."/>
            <person name="Foster-Nyarko E."/>
            <person name="Jarju S."/>
            <person name="Secka A."/>
            <person name="Antonio M."/>
            <person name="Oren A."/>
            <person name="Chaudhuri R.R."/>
            <person name="La Ragione R."/>
            <person name="Hildebrand F."/>
            <person name="Pallen M.J."/>
        </authorList>
    </citation>
    <scope>NUCLEOTIDE SEQUENCE</scope>
    <source>
        <strain evidence="1">6627</strain>
    </source>
</reference>
<dbReference type="AlphaFoldDB" id="A0A9D1UXK3"/>
<accession>A0A9D1UXK3</accession>
<organism evidence="1 2">
    <name type="scientific">Candidatus Ligilactobacillus excrementigallinarum</name>
    <dbReference type="NCBI Taxonomy" id="2838641"/>
    <lineage>
        <taxon>Bacteria</taxon>
        <taxon>Bacillati</taxon>
        <taxon>Bacillota</taxon>
        <taxon>Bacilli</taxon>
        <taxon>Lactobacillales</taxon>
        <taxon>Lactobacillaceae</taxon>
        <taxon>Ligilactobacillus</taxon>
    </lineage>
</organism>
<dbReference type="Proteomes" id="UP000823963">
    <property type="component" value="Unassembled WGS sequence"/>
</dbReference>
<name>A0A9D1UXK3_9LACO</name>